<dbReference type="Gene3D" id="4.10.60.10">
    <property type="entry name" value="Zinc finger, CCHC-type"/>
    <property type="match status" value="1"/>
</dbReference>
<evidence type="ECO:0000313" key="4">
    <source>
        <dbReference type="EMBL" id="GMN19296.1"/>
    </source>
</evidence>
<proteinExistence type="predicted"/>
<dbReference type="InterPro" id="IPR036875">
    <property type="entry name" value="Znf_CCHC_sf"/>
</dbReference>
<sequence length="136" mass="15430">MSKSMIGMNQIYIVVEYNGKWENVDGRFWRWFGAGISKGFVVDRSIKFLELEETIYNKTSIDRSMYAIEITHKPVGDIKVAAPNVEMFRGRPRLTRFPSQGECIVKKYKCASCGQKGHNSKKCPNLANPSDVSSNT</sequence>
<feature type="compositionally biased region" description="Polar residues" evidence="2">
    <location>
        <begin position="127"/>
        <end position="136"/>
    </location>
</feature>
<name>A0AA87Z7A7_FICCA</name>
<feature type="region of interest" description="Disordered" evidence="2">
    <location>
        <begin position="115"/>
        <end position="136"/>
    </location>
</feature>
<protein>
    <recommendedName>
        <fullName evidence="3">CCHC-type domain-containing protein</fullName>
    </recommendedName>
</protein>
<feature type="domain" description="CCHC-type" evidence="3">
    <location>
        <begin position="109"/>
        <end position="125"/>
    </location>
</feature>
<accession>A0AA87Z7A7</accession>
<dbReference type="PROSITE" id="PS50158">
    <property type="entry name" value="ZF_CCHC"/>
    <property type="match status" value="1"/>
</dbReference>
<dbReference type="Proteomes" id="UP001187192">
    <property type="component" value="Unassembled WGS sequence"/>
</dbReference>
<reference evidence="4" key="1">
    <citation type="submission" date="2023-07" db="EMBL/GenBank/DDBJ databases">
        <title>draft genome sequence of fig (Ficus carica).</title>
        <authorList>
            <person name="Takahashi T."/>
            <person name="Nishimura K."/>
        </authorList>
    </citation>
    <scope>NUCLEOTIDE SEQUENCE</scope>
</reference>
<dbReference type="GO" id="GO:0008270">
    <property type="term" value="F:zinc ion binding"/>
    <property type="evidence" value="ECO:0007669"/>
    <property type="project" value="UniProtKB-KW"/>
</dbReference>
<dbReference type="GO" id="GO:0003676">
    <property type="term" value="F:nucleic acid binding"/>
    <property type="evidence" value="ECO:0007669"/>
    <property type="project" value="InterPro"/>
</dbReference>
<dbReference type="SUPFAM" id="SSF57756">
    <property type="entry name" value="Retrovirus zinc finger-like domains"/>
    <property type="match status" value="1"/>
</dbReference>
<dbReference type="AlphaFoldDB" id="A0AA87Z7A7"/>
<organism evidence="4 5">
    <name type="scientific">Ficus carica</name>
    <name type="common">Common fig</name>
    <dbReference type="NCBI Taxonomy" id="3494"/>
    <lineage>
        <taxon>Eukaryota</taxon>
        <taxon>Viridiplantae</taxon>
        <taxon>Streptophyta</taxon>
        <taxon>Embryophyta</taxon>
        <taxon>Tracheophyta</taxon>
        <taxon>Spermatophyta</taxon>
        <taxon>Magnoliopsida</taxon>
        <taxon>eudicotyledons</taxon>
        <taxon>Gunneridae</taxon>
        <taxon>Pentapetalae</taxon>
        <taxon>rosids</taxon>
        <taxon>fabids</taxon>
        <taxon>Rosales</taxon>
        <taxon>Moraceae</taxon>
        <taxon>Ficeae</taxon>
        <taxon>Ficus</taxon>
    </lineage>
</organism>
<evidence type="ECO:0000313" key="5">
    <source>
        <dbReference type="Proteomes" id="UP001187192"/>
    </source>
</evidence>
<dbReference type="InterPro" id="IPR001878">
    <property type="entry name" value="Znf_CCHC"/>
</dbReference>
<keyword evidence="5" id="KW-1185">Reference proteome</keyword>
<keyword evidence="1" id="KW-0479">Metal-binding</keyword>
<evidence type="ECO:0000256" key="1">
    <source>
        <dbReference type="PROSITE-ProRule" id="PRU00047"/>
    </source>
</evidence>
<evidence type="ECO:0000256" key="2">
    <source>
        <dbReference type="SAM" id="MobiDB-lite"/>
    </source>
</evidence>
<dbReference type="EMBL" id="BTGU01003776">
    <property type="protein sequence ID" value="GMN19296.1"/>
    <property type="molecule type" value="Genomic_DNA"/>
</dbReference>
<comment type="caution">
    <text evidence="4">The sequence shown here is derived from an EMBL/GenBank/DDBJ whole genome shotgun (WGS) entry which is preliminary data.</text>
</comment>
<gene>
    <name evidence="4" type="ORF">TIFTF001_045162</name>
</gene>
<evidence type="ECO:0000259" key="3">
    <source>
        <dbReference type="PROSITE" id="PS50158"/>
    </source>
</evidence>
<keyword evidence="1" id="KW-0863">Zinc-finger</keyword>
<keyword evidence="1" id="KW-0862">Zinc</keyword>